<dbReference type="EMBL" id="JAHYIQ010000006">
    <property type="protein sequence ID" value="KAK1131632.1"/>
    <property type="molecule type" value="Genomic_DNA"/>
</dbReference>
<name>A0AA40G5S2_9HYME</name>
<evidence type="ECO:0000313" key="1">
    <source>
        <dbReference type="EMBL" id="KAK1131632.1"/>
    </source>
</evidence>
<sequence>REGGTQQPASVCDVEYYGLTSPVKGTVVHPEPHRLFAMEGPIKCRQHFIPAANQSVIIRVESSSKQSPNNPCQTKCGDSGCHCVSNMTLENVDHLLLVSETGHIVTCLCGNYQVNTRLSVNFIHNGP</sequence>
<proteinExistence type="predicted"/>
<keyword evidence="2" id="KW-1185">Reference proteome</keyword>
<gene>
    <name evidence="1" type="ORF">K0M31_017922</name>
</gene>
<organism evidence="1 2">
    <name type="scientific">Melipona bicolor</name>
    <dbReference type="NCBI Taxonomy" id="60889"/>
    <lineage>
        <taxon>Eukaryota</taxon>
        <taxon>Metazoa</taxon>
        <taxon>Ecdysozoa</taxon>
        <taxon>Arthropoda</taxon>
        <taxon>Hexapoda</taxon>
        <taxon>Insecta</taxon>
        <taxon>Pterygota</taxon>
        <taxon>Neoptera</taxon>
        <taxon>Endopterygota</taxon>
        <taxon>Hymenoptera</taxon>
        <taxon>Apocrita</taxon>
        <taxon>Aculeata</taxon>
        <taxon>Apoidea</taxon>
        <taxon>Anthophila</taxon>
        <taxon>Apidae</taxon>
        <taxon>Melipona</taxon>
    </lineage>
</organism>
<dbReference type="AlphaFoldDB" id="A0AA40G5S2"/>
<accession>A0AA40G5S2</accession>
<comment type="caution">
    <text evidence="1">The sequence shown here is derived from an EMBL/GenBank/DDBJ whole genome shotgun (WGS) entry which is preliminary data.</text>
</comment>
<protein>
    <submittedName>
        <fullName evidence="1">Uncharacterized protein</fullName>
    </submittedName>
</protein>
<dbReference type="Proteomes" id="UP001177670">
    <property type="component" value="Unassembled WGS sequence"/>
</dbReference>
<reference evidence="1" key="1">
    <citation type="submission" date="2021-10" db="EMBL/GenBank/DDBJ databases">
        <title>Melipona bicolor Genome sequencing and assembly.</title>
        <authorList>
            <person name="Araujo N.S."/>
            <person name="Arias M.C."/>
        </authorList>
    </citation>
    <scope>NUCLEOTIDE SEQUENCE</scope>
    <source>
        <strain evidence="1">USP_2M_L1-L4_2017</strain>
        <tissue evidence="1">Whole body</tissue>
    </source>
</reference>
<evidence type="ECO:0000313" key="2">
    <source>
        <dbReference type="Proteomes" id="UP001177670"/>
    </source>
</evidence>
<feature type="non-terminal residue" evidence="1">
    <location>
        <position position="127"/>
    </location>
</feature>